<dbReference type="AlphaFoldDB" id="A0AAD6YCT3"/>
<sequence>MSRSYVATLQVRVRFRAAELFCERPARLPGTSPSPPRPRVADSTLAASLGLCYVMLCYTKSSTREPPIWRMTRPWWSFTGFAAAGALPVLQGPKGRRGRGGSARAEESSSCSDARVTTGALPTFQSGPGMGARVERGRGGTVVLFGHADGSESAPRLESRGLTDRRSGGELRRRGRRHGRACTTANSNSQNSKCSDATSNEATTQRNNIPGSRKLLLGLGRVKAQLQDKNNKGVSIRPARHQVTSFNCRVVLPLDGRNFLPQVVPNDIPVWLDGNVEEDPPRVGDDDIAMLWAIADIERTAAATRIELPELPSVLGKRWLQTEFDQIRP</sequence>
<evidence type="ECO:0000256" key="1">
    <source>
        <dbReference type="SAM" id="MobiDB-lite"/>
    </source>
</evidence>
<name>A0AAD6YCT3_9AGAR</name>
<reference evidence="2" key="1">
    <citation type="submission" date="2023-03" db="EMBL/GenBank/DDBJ databases">
        <title>Massive genome expansion in bonnet fungi (Mycena s.s.) driven by repeated elements and novel gene families across ecological guilds.</title>
        <authorList>
            <consortium name="Lawrence Berkeley National Laboratory"/>
            <person name="Harder C.B."/>
            <person name="Miyauchi S."/>
            <person name="Viragh M."/>
            <person name="Kuo A."/>
            <person name="Thoen E."/>
            <person name="Andreopoulos B."/>
            <person name="Lu D."/>
            <person name="Skrede I."/>
            <person name="Drula E."/>
            <person name="Henrissat B."/>
            <person name="Morin E."/>
            <person name="Kohler A."/>
            <person name="Barry K."/>
            <person name="LaButti K."/>
            <person name="Morin E."/>
            <person name="Salamov A."/>
            <person name="Lipzen A."/>
            <person name="Mereny Z."/>
            <person name="Hegedus B."/>
            <person name="Baldrian P."/>
            <person name="Stursova M."/>
            <person name="Weitz H."/>
            <person name="Taylor A."/>
            <person name="Grigoriev I.V."/>
            <person name="Nagy L.G."/>
            <person name="Martin F."/>
            <person name="Kauserud H."/>
        </authorList>
    </citation>
    <scope>NUCLEOTIDE SEQUENCE</scope>
    <source>
        <strain evidence="2">9144</strain>
    </source>
</reference>
<dbReference type="Proteomes" id="UP001219525">
    <property type="component" value="Unassembled WGS sequence"/>
</dbReference>
<keyword evidence="3" id="KW-1185">Reference proteome</keyword>
<evidence type="ECO:0000313" key="3">
    <source>
        <dbReference type="Proteomes" id="UP001219525"/>
    </source>
</evidence>
<protein>
    <submittedName>
        <fullName evidence="2">Uncharacterized protein</fullName>
    </submittedName>
</protein>
<feature type="region of interest" description="Disordered" evidence="1">
    <location>
        <begin position="89"/>
        <end position="131"/>
    </location>
</feature>
<feature type="compositionally biased region" description="Basic and acidic residues" evidence="1">
    <location>
        <begin position="155"/>
        <end position="172"/>
    </location>
</feature>
<evidence type="ECO:0000313" key="2">
    <source>
        <dbReference type="EMBL" id="KAJ7202853.1"/>
    </source>
</evidence>
<feature type="region of interest" description="Disordered" evidence="1">
    <location>
        <begin position="146"/>
        <end position="210"/>
    </location>
</feature>
<accession>A0AAD6YCT3</accession>
<comment type="caution">
    <text evidence="2">The sequence shown here is derived from an EMBL/GenBank/DDBJ whole genome shotgun (WGS) entry which is preliminary data.</text>
</comment>
<feature type="compositionally biased region" description="Polar residues" evidence="1">
    <location>
        <begin position="183"/>
        <end position="210"/>
    </location>
</feature>
<proteinExistence type="predicted"/>
<gene>
    <name evidence="2" type="ORF">GGX14DRAFT_399223</name>
</gene>
<dbReference type="EMBL" id="JARJCW010000053">
    <property type="protein sequence ID" value="KAJ7202853.1"/>
    <property type="molecule type" value="Genomic_DNA"/>
</dbReference>
<organism evidence="2 3">
    <name type="scientific">Mycena pura</name>
    <dbReference type="NCBI Taxonomy" id="153505"/>
    <lineage>
        <taxon>Eukaryota</taxon>
        <taxon>Fungi</taxon>
        <taxon>Dikarya</taxon>
        <taxon>Basidiomycota</taxon>
        <taxon>Agaricomycotina</taxon>
        <taxon>Agaricomycetes</taxon>
        <taxon>Agaricomycetidae</taxon>
        <taxon>Agaricales</taxon>
        <taxon>Marasmiineae</taxon>
        <taxon>Mycenaceae</taxon>
        <taxon>Mycena</taxon>
    </lineage>
</organism>